<protein>
    <recommendedName>
        <fullName evidence="2">Peptidoglycan binding-like domain-containing protein</fullName>
    </recommendedName>
</protein>
<dbReference type="InterPro" id="IPR036366">
    <property type="entry name" value="PGBDSf"/>
</dbReference>
<name>A0A6F8XPJ1_9ACTN</name>
<gene>
    <name evidence="3" type="ORF">Pflav_021550</name>
</gene>
<accession>A0A6F8XPJ1</accession>
<dbReference type="Proteomes" id="UP000502508">
    <property type="component" value="Chromosome"/>
</dbReference>
<dbReference type="InterPro" id="IPR002477">
    <property type="entry name" value="Peptidoglycan-bd-like"/>
</dbReference>
<dbReference type="Gene3D" id="1.10.101.10">
    <property type="entry name" value="PGBD-like superfamily/PGBD"/>
    <property type="match status" value="1"/>
</dbReference>
<dbReference type="EMBL" id="AP022870">
    <property type="protein sequence ID" value="BCB75745.1"/>
    <property type="molecule type" value="Genomic_DNA"/>
</dbReference>
<keyword evidence="4" id="KW-1185">Reference proteome</keyword>
<evidence type="ECO:0000256" key="1">
    <source>
        <dbReference type="SAM" id="MobiDB-lite"/>
    </source>
</evidence>
<organism evidence="3 4">
    <name type="scientific">Phytohabitans flavus</name>
    <dbReference type="NCBI Taxonomy" id="1076124"/>
    <lineage>
        <taxon>Bacteria</taxon>
        <taxon>Bacillati</taxon>
        <taxon>Actinomycetota</taxon>
        <taxon>Actinomycetes</taxon>
        <taxon>Micromonosporales</taxon>
        <taxon>Micromonosporaceae</taxon>
    </lineage>
</organism>
<sequence length="1015" mass="110633">MAGGFPPPGMRREQILGSGTPSAAPAFRCIAKRRKIPYKNPRAYLVRWRRKGGPEMVMVDAEAGPRIEDVLAAAVKTLPEAARRWPEGPICLAREYKAYRPDLPTYSRWVEEVERRIADTDELVQRLRLLHYGRAAGNVLFDIVLDSKLNRMGAPMTLAHAGQATLDGLIGTGKLTTFVTDSAGTWRPPVDISHLWVLADYVRNGLGAGGYALAATADPVGALSWTGDLASWWSSYNDQRLTARAAAVEAGQEWQEPTDPAALATPLQWLHRSTTWRCGVDDLFGDMDAIALMGALAEPGQGATPVTDLLRVYYGPSPVQVGRALLHADNRFHLFVRHAQPAIPHTVDEETGVVTVDRAEALPVIRGHIRDVAMAILRITRLRIAGRERGIIGLLDQTGNVLRGLRVEASVREDVDGPWGAAMLDEVAARFTDFLLNGLAGEGWDVGAWPQDASPLEPYGGFLLQYGDSDAARRYGGKNGAVPAVMQYVRTLQEHLEELGFTSGVTPDGQFGASTAMALRELQIEAQQSRVWQEKGAPVPGMAVETAARRFRGYVNGCLDPETAATIAEWRRPAGGLRNLCPVRVYTRRVNDGVPGAVVHTDVWRWDQVKETNVRFYAADGLARYPIPRQRIVDGDPTVAVVGAFSEAETTGPNLGKVHSWPEAAITTRTLVPAGLLPAPPADPAGLPIGSTYRVVRAIAHVECQGNFDIINAYDRGRVSIGVCHWALMTTGIGEYAALLAYYAHIDPEAYQRDFGRYGILPEKPWDPATWTADGAGAQAKYAGRLAFYGLRDGTGRLHPAEPLPLGAKKVEDIADAYLIDYLRGWHALHRLAMGLRTNESMWRLMWTFTLFRLRALLARPFHSGPAAGPGPVVPDGAGGQRVATFGEVFTSERAVTALLRWHVNRPGRVLDSNGAVNDALAAFQTVYGTGRVNLAALTQAQQDAAQVALAQDMIDRAPTDSNYRDSVRNAVTYVDAEVGALRSTARSFQLIPEAPMWPRSARLSAVYPLSNGRR</sequence>
<reference evidence="3 4" key="1">
    <citation type="submission" date="2020-03" db="EMBL/GenBank/DDBJ databases">
        <title>Whole genome shotgun sequence of Phytohabitans flavus NBRC 107702.</title>
        <authorList>
            <person name="Komaki H."/>
            <person name="Tamura T."/>
        </authorList>
    </citation>
    <scope>NUCLEOTIDE SEQUENCE [LARGE SCALE GENOMIC DNA]</scope>
    <source>
        <strain evidence="3 4">NBRC 107702</strain>
    </source>
</reference>
<reference evidence="3 4" key="2">
    <citation type="submission" date="2020-03" db="EMBL/GenBank/DDBJ databases">
        <authorList>
            <person name="Ichikawa N."/>
            <person name="Kimura A."/>
            <person name="Kitahashi Y."/>
            <person name="Uohara A."/>
        </authorList>
    </citation>
    <scope>NUCLEOTIDE SEQUENCE [LARGE SCALE GENOMIC DNA]</scope>
    <source>
        <strain evidence="3 4">NBRC 107702</strain>
    </source>
</reference>
<proteinExistence type="predicted"/>
<dbReference type="AlphaFoldDB" id="A0A6F8XPJ1"/>
<feature type="domain" description="Peptidoglycan binding-like" evidence="2">
    <location>
        <begin position="489"/>
        <end position="523"/>
    </location>
</feature>
<evidence type="ECO:0000313" key="4">
    <source>
        <dbReference type="Proteomes" id="UP000502508"/>
    </source>
</evidence>
<dbReference type="KEGG" id="pfla:Pflav_021550"/>
<dbReference type="Pfam" id="PF01471">
    <property type="entry name" value="PG_binding_1"/>
    <property type="match status" value="1"/>
</dbReference>
<feature type="region of interest" description="Disordered" evidence="1">
    <location>
        <begin position="1"/>
        <end position="22"/>
    </location>
</feature>
<evidence type="ECO:0000313" key="3">
    <source>
        <dbReference type="EMBL" id="BCB75745.1"/>
    </source>
</evidence>
<evidence type="ECO:0000259" key="2">
    <source>
        <dbReference type="Pfam" id="PF01471"/>
    </source>
</evidence>